<name>A0A9Q6EHQ8_NOSLI</name>
<evidence type="ECO:0000256" key="1">
    <source>
        <dbReference type="ARBA" id="ARBA00009981"/>
    </source>
</evidence>
<dbReference type="InterPro" id="IPR051405">
    <property type="entry name" value="phD/YefM_antitoxin"/>
</dbReference>
<gene>
    <name evidence="3" type="ORF">VF08_34005</name>
</gene>
<dbReference type="Gene3D" id="3.40.1620.10">
    <property type="entry name" value="YefM-like domain"/>
    <property type="match status" value="1"/>
</dbReference>
<dbReference type="InterPro" id="IPR036165">
    <property type="entry name" value="YefM-like_sf"/>
</dbReference>
<dbReference type="SUPFAM" id="SSF143120">
    <property type="entry name" value="YefM-like"/>
    <property type="match status" value="1"/>
</dbReference>
<dbReference type="PANTHER" id="PTHR33713:SF6">
    <property type="entry name" value="ANTITOXIN YEFM"/>
    <property type="match status" value="1"/>
</dbReference>
<sequence length="95" mass="10743">MPNQINYTEACNNFDKIYEEAISSREPVVVNREGAESVSVIPTAELNSIIETAYLFQSPENAARLLDALQRVKAKTNQPQSIDELRKKFGLEKEE</sequence>
<organism evidence="3 4">
    <name type="scientific">Nostoc linckia z8</name>
    <dbReference type="NCBI Taxonomy" id="1628746"/>
    <lineage>
        <taxon>Bacteria</taxon>
        <taxon>Bacillati</taxon>
        <taxon>Cyanobacteriota</taxon>
        <taxon>Cyanophyceae</taxon>
        <taxon>Nostocales</taxon>
        <taxon>Nostocaceae</taxon>
        <taxon>Nostoc</taxon>
    </lineage>
</organism>
<comment type="caution">
    <text evidence="3">The sequence shown here is derived from an EMBL/GenBank/DDBJ whole genome shotgun (WGS) entry which is preliminary data.</text>
</comment>
<evidence type="ECO:0000313" key="4">
    <source>
        <dbReference type="Proteomes" id="UP000222310"/>
    </source>
</evidence>
<protein>
    <recommendedName>
        <fullName evidence="2">Antitoxin</fullName>
    </recommendedName>
</protein>
<evidence type="ECO:0000256" key="2">
    <source>
        <dbReference type="RuleBase" id="RU362080"/>
    </source>
</evidence>
<dbReference type="Pfam" id="PF02604">
    <property type="entry name" value="PhdYeFM_antitox"/>
    <property type="match status" value="1"/>
</dbReference>
<dbReference type="PANTHER" id="PTHR33713">
    <property type="entry name" value="ANTITOXIN YAFN-RELATED"/>
    <property type="match status" value="1"/>
</dbReference>
<reference evidence="3 4" key="1">
    <citation type="submission" date="2015-02" db="EMBL/GenBank/DDBJ databases">
        <title>Nostoc linckia genome annotation.</title>
        <authorList>
            <person name="Zhou Z."/>
        </authorList>
    </citation>
    <scope>NUCLEOTIDE SEQUENCE [LARGE SCALE GENOMIC DNA]</scope>
    <source>
        <strain evidence="4">z8</strain>
    </source>
</reference>
<proteinExistence type="inferred from homology"/>
<comment type="similarity">
    <text evidence="1 2">Belongs to the phD/YefM antitoxin family.</text>
</comment>
<evidence type="ECO:0000313" key="3">
    <source>
        <dbReference type="EMBL" id="PHJ94259.1"/>
    </source>
</evidence>
<dbReference type="EMBL" id="LAHD01000168">
    <property type="protein sequence ID" value="PHJ94259.1"/>
    <property type="molecule type" value="Genomic_DNA"/>
</dbReference>
<dbReference type="Proteomes" id="UP000222310">
    <property type="component" value="Unassembled WGS sequence"/>
</dbReference>
<dbReference type="AlphaFoldDB" id="A0A9Q6EHQ8"/>
<accession>A0A9Q6EHQ8</accession>
<dbReference type="InterPro" id="IPR006442">
    <property type="entry name" value="Antitoxin_Phd/YefM"/>
</dbReference>
<dbReference type="RefSeq" id="WP_099072256.1">
    <property type="nucleotide sequence ID" value="NZ_LAHD01000168.1"/>
</dbReference>
<dbReference type="GeneID" id="57098843"/>
<dbReference type="Gene3D" id="1.10.1220.170">
    <property type="match status" value="1"/>
</dbReference>
<comment type="function">
    <text evidence="2">Antitoxin component of a type II toxin-antitoxin (TA) system.</text>
</comment>